<sequence length="34" mass="3719">MKILRTRQVAAKTSPNTKGFICCTYTVILLSGGF</sequence>
<dbReference type="EMBL" id="GBRH01188249">
    <property type="protein sequence ID" value="JAE09647.1"/>
    <property type="molecule type" value="Transcribed_RNA"/>
</dbReference>
<name>A0A0A9FBF6_ARUDO</name>
<proteinExistence type="predicted"/>
<evidence type="ECO:0000313" key="1">
    <source>
        <dbReference type="EMBL" id="JAE09647.1"/>
    </source>
</evidence>
<accession>A0A0A9FBF6</accession>
<organism evidence="1">
    <name type="scientific">Arundo donax</name>
    <name type="common">Giant reed</name>
    <name type="synonym">Donax arundinaceus</name>
    <dbReference type="NCBI Taxonomy" id="35708"/>
    <lineage>
        <taxon>Eukaryota</taxon>
        <taxon>Viridiplantae</taxon>
        <taxon>Streptophyta</taxon>
        <taxon>Embryophyta</taxon>
        <taxon>Tracheophyta</taxon>
        <taxon>Spermatophyta</taxon>
        <taxon>Magnoliopsida</taxon>
        <taxon>Liliopsida</taxon>
        <taxon>Poales</taxon>
        <taxon>Poaceae</taxon>
        <taxon>PACMAD clade</taxon>
        <taxon>Arundinoideae</taxon>
        <taxon>Arundineae</taxon>
        <taxon>Arundo</taxon>
    </lineage>
</organism>
<reference evidence="1" key="2">
    <citation type="journal article" date="2015" name="Data Brief">
        <title>Shoot transcriptome of the giant reed, Arundo donax.</title>
        <authorList>
            <person name="Barrero R.A."/>
            <person name="Guerrero F.D."/>
            <person name="Moolhuijzen P."/>
            <person name="Goolsby J.A."/>
            <person name="Tidwell J."/>
            <person name="Bellgard S.E."/>
            <person name="Bellgard M.I."/>
        </authorList>
    </citation>
    <scope>NUCLEOTIDE SEQUENCE</scope>
    <source>
        <tissue evidence="1">Shoot tissue taken approximately 20 cm above the soil surface</tissue>
    </source>
</reference>
<dbReference type="AlphaFoldDB" id="A0A0A9FBF6"/>
<protein>
    <submittedName>
        <fullName evidence="1">Uncharacterized protein</fullName>
    </submittedName>
</protein>
<reference evidence="1" key="1">
    <citation type="submission" date="2014-09" db="EMBL/GenBank/DDBJ databases">
        <authorList>
            <person name="Magalhaes I.L.F."/>
            <person name="Oliveira U."/>
            <person name="Santos F.R."/>
            <person name="Vidigal T.H.D.A."/>
            <person name="Brescovit A.D."/>
            <person name="Santos A.J."/>
        </authorList>
    </citation>
    <scope>NUCLEOTIDE SEQUENCE</scope>
    <source>
        <tissue evidence="1">Shoot tissue taken approximately 20 cm above the soil surface</tissue>
    </source>
</reference>